<dbReference type="Proteomes" id="UP001152888">
    <property type="component" value="Unassembled WGS sequence"/>
</dbReference>
<gene>
    <name evidence="2" type="ORF">ACAOBT_LOCUS5819</name>
</gene>
<proteinExistence type="predicted"/>
<name>A0A9P0K6A7_ACAOB</name>
<dbReference type="OrthoDB" id="442503at2759"/>
<evidence type="ECO:0000313" key="2">
    <source>
        <dbReference type="EMBL" id="CAH1964474.1"/>
    </source>
</evidence>
<sequence>MFCLAVLSLTSASLVPARLDERDAILNSKKRQDVDHVFLRFGRERKY</sequence>
<accession>A0A9P0K6A7</accession>
<protein>
    <submittedName>
        <fullName evidence="2">Uncharacterized protein</fullName>
    </submittedName>
</protein>
<reference evidence="2" key="1">
    <citation type="submission" date="2022-03" db="EMBL/GenBank/DDBJ databases">
        <authorList>
            <person name="Sayadi A."/>
        </authorList>
    </citation>
    <scope>NUCLEOTIDE SEQUENCE</scope>
</reference>
<evidence type="ECO:0000313" key="3">
    <source>
        <dbReference type="Proteomes" id="UP001152888"/>
    </source>
</evidence>
<dbReference type="AlphaFoldDB" id="A0A9P0K6A7"/>
<comment type="caution">
    <text evidence="2">The sequence shown here is derived from an EMBL/GenBank/DDBJ whole genome shotgun (WGS) entry which is preliminary data.</text>
</comment>
<feature type="chain" id="PRO_5040311736" evidence="1">
    <location>
        <begin position="18"/>
        <end position="47"/>
    </location>
</feature>
<keyword evidence="1" id="KW-0732">Signal</keyword>
<organism evidence="2 3">
    <name type="scientific">Acanthoscelides obtectus</name>
    <name type="common">Bean weevil</name>
    <name type="synonym">Bruchus obtectus</name>
    <dbReference type="NCBI Taxonomy" id="200917"/>
    <lineage>
        <taxon>Eukaryota</taxon>
        <taxon>Metazoa</taxon>
        <taxon>Ecdysozoa</taxon>
        <taxon>Arthropoda</taxon>
        <taxon>Hexapoda</taxon>
        <taxon>Insecta</taxon>
        <taxon>Pterygota</taxon>
        <taxon>Neoptera</taxon>
        <taxon>Endopterygota</taxon>
        <taxon>Coleoptera</taxon>
        <taxon>Polyphaga</taxon>
        <taxon>Cucujiformia</taxon>
        <taxon>Chrysomeloidea</taxon>
        <taxon>Chrysomelidae</taxon>
        <taxon>Bruchinae</taxon>
        <taxon>Bruchini</taxon>
        <taxon>Acanthoscelides</taxon>
    </lineage>
</organism>
<evidence type="ECO:0000256" key="1">
    <source>
        <dbReference type="SAM" id="SignalP"/>
    </source>
</evidence>
<dbReference type="EMBL" id="CAKOFQ010006715">
    <property type="protein sequence ID" value="CAH1964474.1"/>
    <property type="molecule type" value="Genomic_DNA"/>
</dbReference>
<keyword evidence="3" id="KW-1185">Reference proteome</keyword>
<feature type="signal peptide" evidence="1">
    <location>
        <begin position="1"/>
        <end position="17"/>
    </location>
</feature>